<dbReference type="Proteomes" id="UP001607302">
    <property type="component" value="Unassembled WGS sequence"/>
</dbReference>
<dbReference type="GO" id="GO:0005886">
    <property type="term" value="C:plasma membrane"/>
    <property type="evidence" value="ECO:0007669"/>
    <property type="project" value="UniProtKB-SubCell"/>
</dbReference>
<evidence type="ECO:0000256" key="5">
    <source>
        <dbReference type="ARBA" id="ARBA00034769"/>
    </source>
</evidence>
<comment type="function">
    <text evidence="6">Forms chloride channels.</text>
</comment>
<keyword evidence="2 6" id="KW-0812">Transmembrane</keyword>
<accession>A0ABD2BGA9</accession>
<dbReference type="InterPro" id="IPR021134">
    <property type="entry name" value="Bestrophin-like"/>
</dbReference>
<protein>
    <recommendedName>
        <fullName evidence="6">Bestrophin homolog</fullName>
    </recommendedName>
</protein>
<gene>
    <name evidence="7" type="ORF">V1478_004489</name>
</gene>
<name>A0ABD2BGA9_VESSQ</name>
<comment type="similarity">
    <text evidence="5 6">Belongs to the anion channel-forming bestrophin (TC 1.A.46) family. Calcium-sensitive chloride channel subfamily.</text>
</comment>
<keyword evidence="3 6" id="KW-1133">Transmembrane helix</keyword>
<dbReference type="PANTHER" id="PTHR10736:SF11">
    <property type="entry name" value="BESTROPHIN 2"/>
    <property type="match status" value="1"/>
</dbReference>
<dbReference type="AlphaFoldDB" id="A0ABD2BGA9"/>
<keyword evidence="6" id="KW-0406">Ion transport</keyword>
<reference evidence="7 8" key="1">
    <citation type="journal article" date="2024" name="Ann. Entomol. Soc. Am.">
        <title>Genomic analyses of the southern and eastern yellowjacket wasps (Hymenoptera: Vespidae) reveal evolutionary signatures of social life.</title>
        <authorList>
            <person name="Catto M.A."/>
            <person name="Caine P.B."/>
            <person name="Orr S.E."/>
            <person name="Hunt B.G."/>
            <person name="Goodisman M.A.D."/>
        </authorList>
    </citation>
    <scope>NUCLEOTIDE SEQUENCE [LARGE SCALE GENOMIC DNA]</scope>
    <source>
        <strain evidence="7">233</strain>
        <tissue evidence="7">Head and thorax</tissue>
    </source>
</reference>
<keyword evidence="6" id="KW-1003">Cell membrane</keyword>
<dbReference type="EMBL" id="JAUDFV010000102">
    <property type="protein sequence ID" value="KAL2731801.1"/>
    <property type="molecule type" value="Genomic_DNA"/>
</dbReference>
<feature type="transmembrane region" description="Helical" evidence="6">
    <location>
        <begin position="76"/>
        <end position="93"/>
    </location>
</feature>
<proteinExistence type="inferred from homology"/>
<keyword evidence="6" id="KW-0813">Transport</keyword>
<evidence type="ECO:0000256" key="1">
    <source>
        <dbReference type="ARBA" id="ARBA00004370"/>
    </source>
</evidence>
<keyword evidence="6" id="KW-0868">Chloride</keyword>
<evidence type="ECO:0000256" key="2">
    <source>
        <dbReference type="ARBA" id="ARBA00022692"/>
    </source>
</evidence>
<dbReference type="Pfam" id="PF01062">
    <property type="entry name" value="Bestrophin"/>
    <property type="match status" value="1"/>
</dbReference>
<dbReference type="InterPro" id="IPR000615">
    <property type="entry name" value="Bestrophin"/>
</dbReference>
<evidence type="ECO:0000313" key="8">
    <source>
        <dbReference type="Proteomes" id="UP001607302"/>
    </source>
</evidence>
<organism evidence="7 8">
    <name type="scientific">Vespula squamosa</name>
    <name type="common">Southern yellow jacket</name>
    <name type="synonym">Wasp</name>
    <dbReference type="NCBI Taxonomy" id="30214"/>
    <lineage>
        <taxon>Eukaryota</taxon>
        <taxon>Metazoa</taxon>
        <taxon>Ecdysozoa</taxon>
        <taxon>Arthropoda</taxon>
        <taxon>Hexapoda</taxon>
        <taxon>Insecta</taxon>
        <taxon>Pterygota</taxon>
        <taxon>Neoptera</taxon>
        <taxon>Endopterygota</taxon>
        <taxon>Hymenoptera</taxon>
        <taxon>Apocrita</taxon>
        <taxon>Aculeata</taxon>
        <taxon>Vespoidea</taxon>
        <taxon>Vespidae</taxon>
        <taxon>Vespinae</taxon>
        <taxon>Vespula</taxon>
    </lineage>
</organism>
<dbReference type="GO" id="GO:0034707">
    <property type="term" value="C:chloride channel complex"/>
    <property type="evidence" value="ECO:0007669"/>
    <property type="project" value="UniProtKB-KW"/>
</dbReference>
<comment type="caution">
    <text evidence="7">The sequence shown here is derived from an EMBL/GenBank/DDBJ whole genome shotgun (WGS) entry which is preliminary data.</text>
</comment>
<evidence type="ECO:0000313" key="7">
    <source>
        <dbReference type="EMBL" id="KAL2731801.1"/>
    </source>
</evidence>
<keyword evidence="8" id="KW-1185">Reference proteome</keyword>
<keyword evidence="6" id="KW-0407">Ion channel</keyword>
<dbReference type="GO" id="GO:0005254">
    <property type="term" value="F:chloride channel activity"/>
    <property type="evidence" value="ECO:0007669"/>
    <property type="project" value="UniProtKB-KW"/>
</dbReference>
<sequence length="161" mass="18680">MLPGNVNSIFEKIRYYFGNSSESIPMSFVLGFYVSLVVKRWWEQYKLLPWPDNLALFISAAIPGNDERGRLMRRNIVRYAVLAYVITLQRISLRVKRRFPTLQHIVDVAHGLNRVASGLRLLFMLVNNLISSVKKIIFVEALLRVECSSILRSNASYLRQY</sequence>
<keyword evidence="6" id="KW-0869">Chloride channel</keyword>
<evidence type="ECO:0000256" key="3">
    <source>
        <dbReference type="ARBA" id="ARBA00022989"/>
    </source>
</evidence>
<evidence type="ECO:0000256" key="4">
    <source>
        <dbReference type="ARBA" id="ARBA00023136"/>
    </source>
</evidence>
<comment type="subcellular location">
    <subcellularLocation>
        <location evidence="6">Cell membrane</location>
        <topology evidence="6">Multi-pass membrane protein</topology>
    </subcellularLocation>
    <subcellularLocation>
        <location evidence="1">Membrane</location>
    </subcellularLocation>
</comment>
<feature type="transmembrane region" description="Helical" evidence="6">
    <location>
        <begin position="24"/>
        <end position="42"/>
    </location>
</feature>
<keyword evidence="4 6" id="KW-0472">Membrane</keyword>
<dbReference type="PANTHER" id="PTHR10736">
    <property type="entry name" value="BESTROPHIN"/>
    <property type="match status" value="1"/>
</dbReference>
<evidence type="ECO:0000256" key="6">
    <source>
        <dbReference type="RuleBase" id="RU363126"/>
    </source>
</evidence>